<dbReference type="Gene3D" id="3.90.180.10">
    <property type="entry name" value="Medium-chain alcohol dehydrogenases, catalytic domain"/>
    <property type="match status" value="1"/>
</dbReference>
<dbReference type="InterPro" id="IPR020843">
    <property type="entry name" value="ER"/>
</dbReference>
<dbReference type="InterPro" id="IPR036291">
    <property type="entry name" value="NAD(P)-bd_dom_sf"/>
</dbReference>
<dbReference type="SUPFAM" id="SSF51735">
    <property type="entry name" value="NAD(P)-binding Rossmann-fold domains"/>
    <property type="match status" value="1"/>
</dbReference>
<dbReference type="PANTHER" id="PTHR43205">
    <property type="entry name" value="PROSTAGLANDIN REDUCTASE"/>
    <property type="match status" value="1"/>
</dbReference>
<dbReference type="InterPro" id="IPR013149">
    <property type="entry name" value="ADH-like_C"/>
</dbReference>
<dbReference type="InterPro" id="IPR045010">
    <property type="entry name" value="MDR_fam"/>
</dbReference>
<evidence type="ECO:0000313" key="4">
    <source>
        <dbReference type="Proteomes" id="UP000245507"/>
    </source>
</evidence>
<dbReference type="InterPro" id="IPR011032">
    <property type="entry name" value="GroES-like_sf"/>
</dbReference>
<dbReference type="PANTHER" id="PTHR43205:SF7">
    <property type="entry name" value="PROSTAGLANDIN REDUCTASE 1"/>
    <property type="match status" value="1"/>
</dbReference>
<evidence type="ECO:0000313" key="3">
    <source>
        <dbReference type="EMBL" id="PWN01140.1"/>
    </source>
</evidence>
<keyword evidence="4" id="KW-1185">Reference proteome</keyword>
<dbReference type="EMBL" id="QGDD01000011">
    <property type="protein sequence ID" value="PWN01140.1"/>
    <property type="molecule type" value="Genomic_DNA"/>
</dbReference>
<dbReference type="AlphaFoldDB" id="A0A316T9U4"/>
<reference evidence="3 4" key="1">
    <citation type="submission" date="2018-05" db="EMBL/GenBank/DDBJ databases">
        <title>Nocardioides silvaticus genome.</title>
        <authorList>
            <person name="Li C."/>
            <person name="Wang G."/>
        </authorList>
    </citation>
    <scope>NUCLEOTIDE SEQUENCE [LARGE SCALE GENOMIC DNA]</scope>
    <source>
        <strain evidence="3 4">CCTCC AB 2018079</strain>
    </source>
</reference>
<dbReference type="GO" id="GO:0016628">
    <property type="term" value="F:oxidoreductase activity, acting on the CH-CH group of donors, NAD or NADP as acceptor"/>
    <property type="evidence" value="ECO:0007669"/>
    <property type="project" value="InterPro"/>
</dbReference>
<dbReference type="InterPro" id="IPR041694">
    <property type="entry name" value="ADH_N_2"/>
</dbReference>
<name>A0A316T9U4_9ACTN</name>
<organism evidence="3 4">
    <name type="scientific">Nocardioides silvaticus</name>
    <dbReference type="NCBI Taxonomy" id="2201891"/>
    <lineage>
        <taxon>Bacteria</taxon>
        <taxon>Bacillati</taxon>
        <taxon>Actinomycetota</taxon>
        <taxon>Actinomycetes</taxon>
        <taxon>Propionibacteriales</taxon>
        <taxon>Nocardioidaceae</taxon>
        <taxon>Nocardioides</taxon>
    </lineage>
</organism>
<keyword evidence="1" id="KW-0560">Oxidoreductase</keyword>
<evidence type="ECO:0000259" key="2">
    <source>
        <dbReference type="SMART" id="SM00829"/>
    </source>
</evidence>
<proteinExistence type="predicted"/>
<dbReference type="SUPFAM" id="SSF50129">
    <property type="entry name" value="GroES-like"/>
    <property type="match status" value="2"/>
</dbReference>
<feature type="domain" description="Enoyl reductase (ER)" evidence="2">
    <location>
        <begin position="22"/>
        <end position="336"/>
    </location>
</feature>
<dbReference type="FunFam" id="3.40.50.720:FF:000121">
    <property type="entry name" value="Prostaglandin reductase 2"/>
    <property type="match status" value="1"/>
</dbReference>
<sequence>MTTTESQQIRLSSYPEGMPTHDDFETVAVELPDPGEGEVLLRTIYLSLDPYMRGRMSTAKSYAAPLELGDVVVGQTVCEVVASASDRRSVGDIVLAYTGWQTHAVVDARHTRRLDPADAPISTALGVLGMPGFTAYAGLLEIGRPQPGETVVVAAAAGPVGSAVGQIARIKGARAVGIAGGPEKCELLRRFGFDAAIDHRSPSFADDLAAATPDGVDVYFENVGGPVAAAVVKRLNKFARIPVCGLVADYNATAAPTGIDRLPGFMRRVLSSSLTVRGFIQDEFRPTHEAAFHEEMPRWVRDGAVQYVEDVVDGLENAIDAFQGLLTGKNLGKLLVRVGEVPTT</sequence>
<dbReference type="SMART" id="SM00829">
    <property type="entry name" value="PKS_ER"/>
    <property type="match status" value="1"/>
</dbReference>
<gene>
    <name evidence="3" type="ORF">DJ010_20040</name>
</gene>
<dbReference type="Pfam" id="PF16884">
    <property type="entry name" value="ADH_N_2"/>
    <property type="match status" value="1"/>
</dbReference>
<dbReference type="OrthoDB" id="9805663at2"/>
<dbReference type="RefSeq" id="WP_109697105.1">
    <property type="nucleotide sequence ID" value="NZ_QGDD01000011.1"/>
</dbReference>
<dbReference type="Pfam" id="PF00107">
    <property type="entry name" value="ADH_zinc_N"/>
    <property type="match status" value="1"/>
</dbReference>
<dbReference type="CDD" id="cd05288">
    <property type="entry name" value="PGDH"/>
    <property type="match status" value="1"/>
</dbReference>
<dbReference type="Gene3D" id="3.40.50.720">
    <property type="entry name" value="NAD(P)-binding Rossmann-like Domain"/>
    <property type="match status" value="1"/>
</dbReference>
<comment type="caution">
    <text evidence="3">The sequence shown here is derived from an EMBL/GenBank/DDBJ whole genome shotgun (WGS) entry which is preliminary data.</text>
</comment>
<evidence type="ECO:0000256" key="1">
    <source>
        <dbReference type="ARBA" id="ARBA00023002"/>
    </source>
</evidence>
<dbReference type="Proteomes" id="UP000245507">
    <property type="component" value="Unassembled WGS sequence"/>
</dbReference>
<protein>
    <submittedName>
        <fullName evidence="3">NADP-dependent oxidoreductase</fullName>
    </submittedName>
</protein>
<accession>A0A316T9U4</accession>